<dbReference type="GO" id="GO:0005634">
    <property type="term" value="C:nucleus"/>
    <property type="evidence" value="ECO:0007669"/>
    <property type="project" value="TreeGrafter"/>
</dbReference>
<sequence>MAPNSKIFSLEGKGLKLDTKEDVEVHIKTLREMQDVEEVRLLGNTLGVEACKVLGEVLETKKTLQIANLADIFTGRLLNEIPQALSHLLTSLLTLPNLHTVNLNDNAFGLNTQAPLVAFLSSHVPLQHLILNNNGLGPHAGILIAEALSALHAKKEEARKAGKQVPDLETVICGRNRLENGSMTAWAKAYSLHTGVKEVKMVQNGIRQEGISHLLTDGLRHAKGIRVLDLQDNTFTILGAKALATVAPGWTEIQELGVGDSLLSAKGSVVVANALAKGENKKLETLRLQYNDINAKGLEAFTKAAREALPALKKIELNGNKFSEEDQSIMILKELLEERKEKLTGGVIMEDEWGLDSLSDLEDESDEESEEEEEEEEAEELREKLLDEAEEAQEEPVAQDNDETVDALSEKLAKTEI</sequence>
<keyword evidence="2" id="KW-0433">Leucine-rich repeat</keyword>
<dbReference type="GO" id="GO:0031267">
    <property type="term" value="F:small GTPase binding"/>
    <property type="evidence" value="ECO:0007669"/>
    <property type="project" value="TreeGrafter"/>
</dbReference>
<organism evidence="5 6">
    <name type="scientific">Hyaloscypha hepaticicola</name>
    <dbReference type="NCBI Taxonomy" id="2082293"/>
    <lineage>
        <taxon>Eukaryota</taxon>
        <taxon>Fungi</taxon>
        <taxon>Dikarya</taxon>
        <taxon>Ascomycota</taxon>
        <taxon>Pezizomycotina</taxon>
        <taxon>Leotiomycetes</taxon>
        <taxon>Helotiales</taxon>
        <taxon>Hyaloscyphaceae</taxon>
        <taxon>Hyaloscypha</taxon>
    </lineage>
</organism>
<feature type="compositionally biased region" description="Acidic residues" evidence="4">
    <location>
        <begin position="354"/>
        <end position="380"/>
    </location>
</feature>
<dbReference type="InterPro" id="IPR001611">
    <property type="entry name" value="Leu-rich_rpt"/>
</dbReference>
<dbReference type="SUPFAM" id="SSF52047">
    <property type="entry name" value="RNI-like"/>
    <property type="match status" value="1"/>
</dbReference>
<gene>
    <name evidence="5" type="ORF">NA56DRAFT_641314</name>
</gene>
<feature type="region of interest" description="Disordered" evidence="4">
    <location>
        <begin position="354"/>
        <end position="417"/>
    </location>
</feature>
<keyword evidence="6" id="KW-1185">Reference proteome</keyword>
<dbReference type="GO" id="GO:0005096">
    <property type="term" value="F:GTPase activator activity"/>
    <property type="evidence" value="ECO:0007669"/>
    <property type="project" value="UniProtKB-KW"/>
</dbReference>
<feature type="compositionally biased region" description="Basic and acidic residues" evidence="4">
    <location>
        <begin position="408"/>
        <end position="417"/>
    </location>
</feature>
<dbReference type="EMBL" id="KZ613467">
    <property type="protein sequence ID" value="PMD26607.1"/>
    <property type="molecule type" value="Genomic_DNA"/>
</dbReference>
<protein>
    <submittedName>
        <fullName evidence="5">RNI-like protein</fullName>
    </submittedName>
</protein>
<reference evidence="5 6" key="1">
    <citation type="submission" date="2016-05" db="EMBL/GenBank/DDBJ databases">
        <title>A degradative enzymes factory behind the ericoid mycorrhizal symbiosis.</title>
        <authorList>
            <consortium name="DOE Joint Genome Institute"/>
            <person name="Martino E."/>
            <person name="Morin E."/>
            <person name="Grelet G."/>
            <person name="Kuo A."/>
            <person name="Kohler A."/>
            <person name="Daghino S."/>
            <person name="Barry K."/>
            <person name="Choi C."/>
            <person name="Cichocki N."/>
            <person name="Clum A."/>
            <person name="Copeland A."/>
            <person name="Hainaut M."/>
            <person name="Haridas S."/>
            <person name="Labutti K."/>
            <person name="Lindquist E."/>
            <person name="Lipzen A."/>
            <person name="Khouja H.-R."/>
            <person name="Murat C."/>
            <person name="Ohm R."/>
            <person name="Olson A."/>
            <person name="Spatafora J."/>
            <person name="Veneault-Fourrey C."/>
            <person name="Henrissat B."/>
            <person name="Grigoriev I."/>
            <person name="Martin F."/>
            <person name="Perotto S."/>
        </authorList>
    </citation>
    <scope>NUCLEOTIDE SEQUENCE [LARGE SCALE GENOMIC DNA]</scope>
    <source>
        <strain evidence="5 6">UAMH 7357</strain>
    </source>
</reference>
<accession>A0A2J6QK39</accession>
<name>A0A2J6QK39_9HELO</name>
<dbReference type="GO" id="GO:0006913">
    <property type="term" value="P:nucleocytoplasmic transport"/>
    <property type="evidence" value="ECO:0007669"/>
    <property type="project" value="TreeGrafter"/>
</dbReference>
<dbReference type="InterPro" id="IPR027038">
    <property type="entry name" value="RanGap"/>
</dbReference>
<evidence type="ECO:0000256" key="3">
    <source>
        <dbReference type="ARBA" id="ARBA00022737"/>
    </source>
</evidence>
<proteinExistence type="predicted"/>
<evidence type="ECO:0000256" key="2">
    <source>
        <dbReference type="ARBA" id="ARBA00022614"/>
    </source>
</evidence>
<dbReference type="InterPro" id="IPR032675">
    <property type="entry name" value="LRR_dom_sf"/>
</dbReference>
<dbReference type="GO" id="GO:0048471">
    <property type="term" value="C:perinuclear region of cytoplasm"/>
    <property type="evidence" value="ECO:0007669"/>
    <property type="project" value="TreeGrafter"/>
</dbReference>
<dbReference type="AlphaFoldDB" id="A0A2J6QK39"/>
<dbReference type="SMART" id="SM00368">
    <property type="entry name" value="LRR_RI"/>
    <property type="match status" value="7"/>
</dbReference>
<evidence type="ECO:0000256" key="4">
    <source>
        <dbReference type="SAM" id="MobiDB-lite"/>
    </source>
</evidence>
<evidence type="ECO:0000313" key="5">
    <source>
        <dbReference type="EMBL" id="PMD26607.1"/>
    </source>
</evidence>
<dbReference type="GO" id="GO:0005829">
    <property type="term" value="C:cytosol"/>
    <property type="evidence" value="ECO:0007669"/>
    <property type="project" value="TreeGrafter"/>
</dbReference>
<dbReference type="Proteomes" id="UP000235672">
    <property type="component" value="Unassembled WGS sequence"/>
</dbReference>
<dbReference type="STRING" id="1745343.A0A2J6QK39"/>
<dbReference type="PANTHER" id="PTHR24113">
    <property type="entry name" value="RAN GTPASE-ACTIVATING PROTEIN 1"/>
    <property type="match status" value="1"/>
</dbReference>
<keyword evidence="3" id="KW-0677">Repeat</keyword>
<evidence type="ECO:0000313" key="6">
    <source>
        <dbReference type="Proteomes" id="UP000235672"/>
    </source>
</evidence>
<dbReference type="PANTHER" id="PTHR24113:SF12">
    <property type="entry name" value="RAN GTPASE-ACTIVATING PROTEIN 1"/>
    <property type="match status" value="1"/>
</dbReference>
<dbReference type="Gene3D" id="3.80.10.10">
    <property type="entry name" value="Ribonuclease Inhibitor"/>
    <property type="match status" value="1"/>
</dbReference>
<dbReference type="Pfam" id="PF13516">
    <property type="entry name" value="LRR_6"/>
    <property type="match status" value="1"/>
</dbReference>
<evidence type="ECO:0000256" key="1">
    <source>
        <dbReference type="ARBA" id="ARBA00022468"/>
    </source>
</evidence>
<keyword evidence="1" id="KW-0343">GTPase activation</keyword>
<dbReference type="OrthoDB" id="184583at2759"/>
<dbReference type="CDD" id="cd00116">
    <property type="entry name" value="LRR_RI"/>
    <property type="match status" value="1"/>
</dbReference>